<evidence type="ECO:0000256" key="1">
    <source>
        <dbReference type="ARBA" id="ARBA00018517"/>
    </source>
</evidence>
<evidence type="ECO:0000256" key="3">
    <source>
        <dbReference type="ARBA" id="ARBA00047418"/>
    </source>
</evidence>
<dbReference type="Gene3D" id="3.40.50.150">
    <property type="entry name" value="Vaccinia Virus protein VP39"/>
    <property type="match status" value="1"/>
</dbReference>
<evidence type="ECO:0000256" key="4">
    <source>
        <dbReference type="ARBA" id="ARBA00048740"/>
    </source>
</evidence>
<comment type="catalytic activity">
    <reaction evidence="4">
        <text>a 5'-end (N(7)-methyl 5'-triphosphoguanosine)-ribonucleoside in snoRNA + S-adenosyl-L-methionine = a 5'-end (N(2),N(7)-dimethyl 5'-triphosphoguanosine)-ribonucleoside in snoRNA + S-adenosyl-L-homocysteine + H(+)</text>
        <dbReference type="Rhea" id="RHEA:78475"/>
        <dbReference type="Rhea" id="RHEA-COMP:19086"/>
        <dbReference type="Rhea" id="RHEA-COMP:19088"/>
        <dbReference type="ChEBI" id="CHEBI:15378"/>
        <dbReference type="ChEBI" id="CHEBI:57856"/>
        <dbReference type="ChEBI" id="CHEBI:59789"/>
        <dbReference type="ChEBI" id="CHEBI:156461"/>
        <dbReference type="ChEBI" id="CHEBI:172880"/>
    </reaction>
    <physiologicalReaction direction="left-to-right" evidence="4">
        <dbReference type="Rhea" id="RHEA:78476"/>
    </physiologicalReaction>
</comment>
<evidence type="ECO:0000313" key="10">
    <source>
        <dbReference type="Proteomes" id="UP001212997"/>
    </source>
</evidence>
<accession>A0AAD5YJ91</accession>
<dbReference type="PANTHER" id="PTHR14741">
    <property type="entry name" value="S-ADENOSYLMETHIONINE-DEPENDENT METHYLTRANSFERASE RELATED"/>
    <property type="match status" value="1"/>
</dbReference>
<name>A0AAD5YJ91_9APHY</name>
<sequence>MGKRKTRANFSGLSRFVGELKESQAPVDVEQSTPNPPSTVAGVTRKASELQEDQPTESRSKKRKVGLLGPGYEKYDATGLAPHYTHISQVPDNLKKYFSQRKRYFSLYSEGCLLDEEGWYSVTPELIADQIAERCRCDTIVDAFCGVGGNAIAFARTCERVIAIDTSPVRLALARHNATIYGVVDRIEFILADYISFARSYLSRPNTGSRKIDAIFLSPPWGGPEYLSGLLPTDTSQADTSSHEAEKHPEYSLASIKPIHGAELFALSRQITPNIAYFLPRNSNLEEISRLLADEKDKSKSKGKAKAEMIEIEEEWMGTKLKALTCYFGGLAAGQEDLFDANLTP</sequence>
<comment type="catalytic activity">
    <reaction evidence="3">
        <text>a 5'-end (N(2),N(7)-dimethyl 5'-triphosphoguanosine)-ribonucleoside in snoRNA + S-adenosyl-L-methionine = a 5'-end (N(2),N(2),N(7)-trimethyl 5'-triphosphoguanosine)-ribonucleoside in snoRNA + S-adenosyl-L-homocysteine + H(+)</text>
        <dbReference type="Rhea" id="RHEA:78507"/>
        <dbReference type="Rhea" id="RHEA-COMP:19088"/>
        <dbReference type="Rhea" id="RHEA-COMP:19090"/>
        <dbReference type="ChEBI" id="CHEBI:15378"/>
        <dbReference type="ChEBI" id="CHEBI:57856"/>
        <dbReference type="ChEBI" id="CHEBI:59789"/>
        <dbReference type="ChEBI" id="CHEBI:167623"/>
        <dbReference type="ChEBI" id="CHEBI:172880"/>
    </reaction>
    <physiologicalReaction direction="left-to-right" evidence="3">
        <dbReference type="Rhea" id="RHEA:78508"/>
    </physiologicalReaction>
</comment>
<dbReference type="AlphaFoldDB" id="A0AAD5YJ91"/>
<dbReference type="GO" id="GO:0005634">
    <property type="term" value="C:nucleus"/>
    <property type="evidence" value="ECO:0007669"/>
    <property type="project" value="TreeGrafter"/>
</dbReference>
<comment type="caution">
    <text evidence="9">The sequence shown here is derived from an EMBL/GenBank/DDBJ whole genome shotgun (WGS) entry which is preliminary data.</text>
</comment>
<dbReference type="FunFam" id="3.40.50.150:FF:000432">
    <property type="entry name" value="Unplaced genomic scaffold supercont2.10, whole genome shotgun sequence"/>
    <property type="match status" value="1"/>
</dbReference>
<dbReference type="EMBL" id="JANAWD010000080">
    <property type="protein sequence ID" value="KAJ3487878.1"/>
    <property type="molecule type" value="Genomic_DNA"/>
</dbReference>
<reference evidence="9" key="1">
    <citation type="submission" date="2022-07" db="EMBL/GenBank/DDBJ databases">
        <title>Genome Sequence of Physisporinus lineatus.</title>
        <authorList>
            <person name="Buettner E."/>
        </authorList>
    </citation>
    <scope>NUCLEOTIDE SEQUENCE</scope>
    <source>
        <strain evidence="9">VT162</strain>
    </source>
</reference>
<evidence type="ECO:0000256" key="5">
    <source>
        <dbReference type="ARBA" id="ARBA00048763"/>
    </source>
</evidence>
<gene>
    <name evidence="9" type="ORF">NLI96_g3241</name>
</gene>
<dbReference type="InterPro" id="IPR029063">
    <property type="entry name" value="SAM-dependent_MTases_sf"/>
</dbReference>
<evidence type="ECO:0000256" key="8">
    <source>
        <dbReference type="SAM" id="MobiDB-lite"/>
    </source>
</evidence>
<dbReference type="CDD" id="cd02440">
    <property type="entry name" value="AdoMet_MTases"/>
    <property type="match status" value="1"/>
</dbReference>
<dbReference type="InterPro" id="IPR019012">
    <property type="entry name" value="RNA_cap_Gua-N2-MeTrfase"/>
</dbReference>
<dbReference type="Proteomes" id="UP001212997">
    <property type="component" value="Unassembled WGS sequence"/>
</dbReference>
<dbReference type="PANTHER" id="PTHR14741:SF32">
    <property type="entry name" value="TRIMETHYLGUANOSINE SYNTHASE"/>
    <property type="match status" value="1"/>
</dbReference>
<dbReference type="SUPFAM" id="SSF53335">
    <property type="entry name" value="S-adenosyl-L-methionine-dependent methyltransferases"/>
    <property type="match status" value="1"/>
</dbReference>
<comment type="catalytic activity">
    <reaction evidence="6">
        <text>a 5'-end (N(7)-methyl 5'-triphosphoguanosine)-ribonucleoside in snRNA + S-adenosyl-L-methionine = a 5'-end (N(2),N(7)-dimethyl 5'-triphosphoguanosine)-ribonucleoside in snRNA + S-adenosyl-L-homocysteine + H(+)</text>
        <dbReference type="Rhea" id="RHEA:78471"/>
        <dbReference type="Rhea" id="RHEA-COMP:19085"/>
        <dbReference type="Rhea" id="RHEA-COMP:19087"/>
        <dbReference type="ChEBI" id="CHEBI:15378"/>
        <dbReference type="ChEBI" id="CHEBI:57856"/>
        <dbReference type="ChEBI" id="CHEBI:59789"/>
        <dbReference type="ChEBI" id="CHEBI:156461"/>
        <dbReference type="ChEBI" id="CHEBI:172880"/>
    </reaction>
    <physiologicalReaction direction="left-to-right" evidence="6">
        <dbReference type="Rhea" id="RHEA:78472"/>
    </physiologicalReaction>
</comment>
<dbReference type="Pfam" id="PF09445">
    <property type="entry name" value="Methyltransf_15"/>
    <property type="match status" value="2"/>
</dbReference>
<comment type="catalytic activity">
    <reaction evidence="5">
        <text>a 5'-end (N(2),N(7)-dimethyl 5'-triphosphoguanosine)-ribonucleoside in snRNA + S-adenosyl-L-methionine = a 5'-end (N(2),N(2),N(7)-trimethyl 5'-triphosphoguanosine)-ribonucleoside in snRNA + S-adenosyl-L-homocysteine + H(+)</text>
        <dbReference type="Rhea" id="RHEA:78479"/>
        <dbReference type="Rhea" id="RHEA-COMP:19087"/>
        <dbReference type="Rhea" id="RHEA-COMP:19089"/>
        <dbReference type="ChEBI" id="CHEBI:15378"/>
        <dbReference type="ChEBI" id="CHEBI:57856"/>
        <dbReference type="ChEBI" id="CHEBI:59789"/>
        <dbReference type="ChEBI" id="CHEBI:167623"/>
        <dbReference type="ChEBI" id="CHEBI:172880"/>
    </reaction>
    <physiologicalReaction direction="left-to-right" evidence="5">
        <dbReference type="Rhea" id="RHEA:78480"/>
    </physiologicalReaction>
</comment>
<evidence type="ECO:0000256" key="6">
    <source>
        <dbReference type="ARBA" id="ARBA00049075"/>
    </source>
</evidence>
<protein>
    <recommendedName>
        <fullName evidence="1">Trimethylguanosine synthase</fullName>
    </recommendedName>
    <alternativeName>
        <fullName evidence="7">Cap-specific guanine-N(2) methyltransferase</fullName>
    </alternativeName>
</protein>
<dbReference type="GO" id="GO:0071164">
    <property type="term" value="F:RNA cap trimethylguanosine synthase activity"/>
    <property type="evidence" value="ECO:0007669"/>
    <property type="project" value="TreeGrafter"/>
</dbReference>
<proteinExistence type="inferred from homology"/>
<evidence type="ECO:0000313" key="9">
    <source>
        <dbReference type="EMBL" id="KAJ3487878.1"/>
    </source>
</evidence>
<organism evidence="9 10">
    <name type="scientific">Meripilus lineatus</name>
    <dbReference type="NCBI Taxonomy" id="2056292"/>
    <lineage>
        <taxon>Eukaryota</taxon>
        <taxon>Fungi</taxon>
        <taxon>Dikarya</taxon>
        <taxon>Basidiomycota</taxon>
        <taxon>Agaricomycotina</taxon>
        <taxon>Agaricomycetes</taxon>
        <taxon>Polyporales</taxon>
        <taxon>Meripilaceae</taxon>
        <taxon>Meripilus</taxon>
    </lineage>
</organism>
<evidence type="ECO:0000256" key="2">
    <source>
        <dbReference type="ARBA" id="ARBA00025783"/>
    </source>
</evidence>
<feature type="region of interest" description="Disordered" evidence="8">
    <location>
        <begin position="21"/>
        <end position="63"/>
    </location>
</feature>
<keyword evidence="10" id="KW-1185">Reference proteome</keyword>
<evidence type="ECO:0000256" key="7">
    <source>
        <dbReference type="ARBA" id="ARBA00049790"/>
    </source>
</evidence>
<comment type="similarity">
    <text evidence="2">Belongs to the methyltransferase superfamily. Trimethylguanosine synthase family.</text>
</comment>